<dbReference type="Pfam" id="PF13188">
    <property type="entry name" value="PAS_8"/>
    <property type="match status" value="2"/>
</dbReference>
<reference evidence="11 12" key="1">
    <citation type="submission" date="2015-04" db="EMBL/GenBank/DDBJ databases">
        <title>Complete Sequence for the Genome of the Thioalkalivibrio versutus D301.</title>
        <authorList>
            <person name="Mu T."/>
            <person name="Zhou J."/>
            <person name="Xu X."/>
        </authorList>
    </citation>
    <scope>NUCLEOTIDE SEQUENCE [LARGE SCALE GENOMIC DNA]</scope>
    <source>
        <strain evidence="11 12">D301</strain>
    </source>
</reference>
<comment type="subcellular location">
    <subcellularLocation>
        <location evidence="1">Membrane</location>
    </subcellularLocation>
</comment>
<dbReference type="InterPro" id="IPR000727">
    <property type="entry name" value="T_SNARE_dom"/>
</dbReference>
<dbReference type="PRINTS" id="PR00260">
    <property type="entry name" value="CHEMTRNSDUCR"/>
</dbReference>
<feature type="coiled-coil region" evidence="6">
    <location>
        <begin position="641"/>
        <end position="675"/>
    </location>
</feature>
<proteinExistence type="inferred from homology"/>
<dbReference type="CDD" id="cd00130">
    <property type="entry name" value="PAS"/>
    <property type="match status" value="1"/>
</dbReference>
<dbReference type="Gene3D" id="3.30.450.20">
    <property type="entry name" value="PAS domain"/>
    <property type="match status" value="2"/>
</dbReference>
<evidence type="ECO:0000256" key="1">
    <source>
        <dbReference type="ARBA" id="ARBA00004370"/>
    </source>
</evidence>
<dbReference type="InterPro" id="IPR004089">
    <property type="entry name" value="MCPsignal_dom"/>
</dbReference>
<dbReference type="Pfam" id="PF18947">
    <property type="entry name" value="HAMP_2"/>
    <property type="match status" value="1"/>
</dbReference>
<evidence type="ECO:0000259" key="8">
    <source>
        <dbReference type="PROSITE" id="PS50111"/>
    </source>
</evidence>
<dbReference type="AlphaFoldDB" id="A0A0G3FYA5"/>
<comment type="similarity">
    <text evidence="4">Belongs to the methyl-accepting chemotaxis (MCP) protein family.</text>
</comment>
<sequence length="745" mass="80486">MTTRKRNKLGNDPLGWLDESGAAGEASGDEPSTAPQPTATATPEPLSGPQTDTSKKTNKPARRRTPASRQTNKQSEDTPMAANPQTDATQETPDEMMDSRFMKAACEGSKMAVMMCDADMNIIYANSSVLSFLRDRRDAIRQAFPDFDPDNLIGQSIDQFHKDPSHQRAILSNPAMLPYTAEIEVGGIDFKLQASGITDDNGRIIGNMVEWQDITDINELERERARLRSAFKGATQAQLLTDEQMKVAYANPAAMELLREHRTQLQELARDFDPLKPQGCGLAEFYQDAPRPRGGDADRLPEKYSLKTGELQIDLNATELKDEDGEFSGYMVELSDVTDLRMAEKDIDELIRDAARGKLNERLSPDDYDGFVKNIAEGVNELLDAVVPPLREGSRVMQAMAEGDLTARLEGDFKGEFAEFRDAIHGTLENIDNLVGQILEGAGNVRSASAEIAQGNTDLSQRTEEQASSLEETASSMEEMTSTVKSNADNARQANQLASAARDKAQEGGQVVEKTVSAMGEINQSSKKIADIIGVIDEIAFQTNLLALNAAVEAARAGEQGRGFAVVATEVRNLAQRSAQAAKEIKTLINDSVERIGEGSKLVDNSGKALEEIVDSVKKVSDIIAEIAAASEEQSTGLDEINKAVTQLDEVTQQNAALVEEAAAASESLDDQSRELLDLMSFFKGEQSAAAGRSMKQPNAKPAPQPASGSAGGLKRPASAGGNAAAKRPAAAPSRQESSEEWEEF</sequence>
<evidence type="ECO:0000256" key="6">
    <source>
        <dbReference type="SAM" id="Coils"/>
    </source>
</evidence>
<dbReference type="PATRIC" id="fig|106634.4.peg.128"/>
<dbReference type="PROSITE" id="PS50192">
    <property type="entry name" value="T_SNARE"/>
    <property type="match status" value="1"/>
</dbReference>
<evidence type="ECO:0000259" key="10">
    <source>
        <dbReference type="PROSITE" id="PS50885"/>
    </source>
</evidence>
<feature type="compositionally biased region" description="Low complexity" evidence="7">
    <location>
        <begin position="467"/>
        <end position="483"/>
    </location>
</feature>
<evidence type="ECO:0000256" key="4">
    <source>
        <dbReference type="ARBA" id="ARBA00029447"/>
    </source>
</evidence>
<feature type="compositionally biased region" description="Low complexity" evidence="7">
    <location>
        <begin position="31"/>
        <end position="43"/>
    </location>
</feature>
<accession>A0A0G3FYA5</accession>
<feature type="region of interest" description="Disordered" evidence="7">
    <location>
        <begin position="454"/>
        <end position="488"/>
    </location>
</feature>
<dbReference type="PROSITE" id="PS50111">
    <property type="entry name" value="CHEMOTAXIS_TRANSDUC_2"/>
    <property type="match status" value="1"/>
</dbReference>
<dbReference type="InterPro" id="IPR051310">
    <property type="entry name" value="MCP_chemotaxis"/>
</dbReference>
<feature type="compositionally biased region" description="Low complexity" evidence="7">
    <location>
        <begin position="715"/>
        <end position="735"/>
    </location>
</feature>
<evidence type="ECO:0000313" key="11">
    <source>
        <dbReference type="EMBL" id="AKJ93958.1"/>
    </source>
</evidence>
<gene>
    <name evidence="11" type="ORF">TVD_00630</name>
</gene>
<keyword evidence="12" id="KW-1185">Reference proteome</keyword>
<dbReference type="GO" id="GO:0004888">
    <property type="term" value="F:transmembrane signaling receptor activity"/>
    <property type="evidence" value="ECO:0007669"/>
    <property type="project" value="InterPro"/>
</dbReference>
<evidence type="ECO:0000256" key="3">
    <source>
        <dbReference type="ARBA" id="ARBA00023224"/>
    </source>
</evidence>
<dbReference type="SMART" id="SM00091">
    <property type="entry name" value="PAS"/>
    <property type="match status" value="2"/>
</dbReference>
<dbReference type="RefSeq" id="WP_047250533.1">
    <property type="nucleotide sequence ID" value="NZ_CP011367.1"/>
</dbReference>
<dbReference type="Gene3D" id="1.10.287.950">
    <property type="entry name" value="Methyl-accepting chemotaxis protein"/>
    <property type="match status" value="1"/>
</dbReference>
<dbReference type="InterPro" id="IPR035965">
    <property type="entry name" value="PAS-like_dom_sf"/>
</dbReference>
<evidence type="ECO:0000256" key="7">
    <source>
        <dbReference type="SAM" id="MobiDB-lite"/>
    </source>
</evidence>
<dbReference type="SUPFAM" id="SSF58104">
    <property type="entry name" value="Methyl-accepting chemotaxis protein (MCP) signaling domain"/>
    <property type="match status" value="1"/>
</dbReference>
<feature type="region of interest" description="Disordered" evidence="7">
    <location>
        <begin position="1"/>
        <end position="95"/>
    </location>
</feature>
<dbReference type="Pfam" id="PF00015">
    <property type="entry name" value="MCPsignal"/>
    <property type="match status" value="1"/>
</dbReference>
<protein>
    <submittedName>
        <fullName evidence="11">Chemotaxis protein</fullName>
    </submittedName>
</protein>
<dbReference type="KEGG" id="tvr:TVD_00630"/>
<evidence type="ECO:0000259" key="9">
    <source>
        <dbReference type="PROSITE" id="PS50192"/>
    </source>
</evidence>
<dbReference type="FunFam" id="1.10.287.950:FF:000001">
    <property type="entry name" value="Methyl-accepting chemotaxis sensory transducer"/>
    <property type="match status" value="1"/>
</dbReference>
<dbReference type="CDD" id="cd06225">
    <property type="entry name" value="HAMP"/>
    <property type="match status" value="1"/>
</dbReference>
<name>A0A0G3FYA5_9GAMM</name>
<evidence type="ECO:0000256" key="5">
    <source>
        <dbReference type="PROSITE-ProRule" id="PRU00284"/>
    </source>
</evidence>
<dbReference type="Proteomes" id="UP000064201">
    <property type="component" value="Chromosome"/>
</dbReference>
<dbReference type="EMBL" id="CP011367">
    <property type="protein sequence ID" value="AKJ93958.1"/>
    <property type="molecule type" value="Genomic_DNA"/>
</dbReference>
<dbReference type="STRING" id="106634.TVD_00630"/>
<keyword evidence="6" id="KW-0175">Coiled coil</keyword>
<organism evidence="11 12">
    <name type="scientific">Thioalkalivibrio versutus</name>
    <dbReference type="NCBI Taxonomy" id="106634"/>
    <lineage>
        <taxon>Bacteria</taxon>
        <taxon>Pseudomonadati</taxon>
        <taxon>Pseudomonadota</taxon>
        <taxon>Gammaproteobacteria</taxon>
        <taxon>Chromatiales</taxon>
        <taxon>Ectothiorhodospiraceae</taxon>
        <taxon>Thioalkalivibrio</taxon>
    </lineage>
</organism>
<dbReference type="InterPro" id="IPR004090">
    <property type="entry name" value="Chemotax_Me-accpt_rcpt"/>
</dbReference>
<dbReference type="SUPFAM" id="SSF55785">
    <property type="entry name" value="PYP-like sensor domain (PAS domain)"/>
    <property type="match status" value="1"/>
</dbReference>
<dbReference type="CDD" id="cd11386">
    <property type="entry name" value="MCP_signal"/>
    <property type="match status" value="1"/>
</dbReference>
<dbReference type="PROSITE" id="PS50885">
    <property type="entry name" value="HAMP"/>
    <property type="match status" value="1"/>
</dbReference>
<keyword evidence="3 5" id="KW-0807">Transducer</keyword>
<dbReference type="GO" id="GO:0006935">
    <property type="term" value="P:chemotaxis"/>
    <property type="evidence" value="ECO:0007669"/>
    <property type="project" value="InterPro"/>
</dbReference>
<feature type="domain" description="Methyl-accepting transducer" evidence="8">
    <location>
        <begin position="441"/>
        <end position="670"/>
    </location>
</feature>
<feature type="compositionally biased region" description="Basic residues" evidence="7">
    <location>
        <begin position="56"/>
        <end position="66"/>
    </location>
</feature>
<dbReference type="GO" id="GO:0005886">
    <property type="term" value="C:plasma membrane"/>
    <property type="evidence" value="ECO:0007669"/>
    <property type="project" value="TreeGrafter"/>
</dbReference>
<dbReference type="InterPro" id="IPR003660">
    <property type="entry name" value="HAMP_dom"/>
</dbReference>
<feature type="region of interest" description="Disordered" evidence="7">
    <location>
        <begin position="688"/>
        <end position="745"/>
    </location>
</feature>
<evidence type="ECO:0000256" key="2">
    <source>
        <dbReference type="ARBA" id="ARBA00022481"/>
    </source>
</evidence>
<feature type="domain" description="T-SNARE coiled-coil homology" evidence="9">
    <location>
        <begin position="600"/>
        <end position="662"/>
    </location>
</feature>
<keyword evidence="2" id="KW-0488">Methylation</keyword>
<dbReference type="OrthoDB" id="9781845at2"/>
<dbReference type="PANTHER" id="PTHR43531:SF14">
    <property type="entry name" value="METHYL-ACCEPTING CHEMOTAXIS PROTEIN I-RELATED"/>
    <property type="match status" value="1"/>
</dbReference>
<dbReference type="InterPro" id="IPR000014">
    <property type="entry name" value="PAS"/>
</dbReference>
<feature type="domain" description="HAMP" evidence="10">
    <location>
        <begin position="389"/>
        <end position="436"/>
    </location>
</feature>
<dbReference type="PANTHER" id="PTHR43531">
    <property type="entry name" value="PROTEIN ICFG"/>
    <property type="match status" value="1"/>
</dbReference>
<dbReference type="GO" id="GO:0007165">
    <property type="term" value="P:signal transduction"/>
    <property type="evidence" value="ECO:0007669"/>
    <property type="project" value="UniProtKB-KW"/>
</dbReference>
<dbReference type="SMART" id="SM00283">
    <property type="entry name" value="MA"/>
    <property type="match status" value="1"/>
</dbReference>
<evidence type="ECO:0000313" key="12">
    <source>
        <dbReference type="Proteomes" id="UP000064201"/>
    </source>
</evidence>